<reference evidence="5" key="1">
    <citation type="submission" date="2019-08" db="EMBL/GenBank/DDBJ databases">
        <title>The improved chromosome-level genome for the pearl oyster Pinctada fucata martensii using PacBio sequencing and Hi-C.</title>
        <authorList>
            <person name="Zheng Z."/>
        </authorList>
    </citation>
    <scope>NUCLEOTIDE SEQUENCE</scope>
    <source>
        <strain evidence="5">ZZ-2019</strain>
        <tissue evidence="5">Adductor muscle</tissue>
    </source>
</reference>
<comment type="subcellular location">
    <subcellularLocation>
        <location evidence="1">Secreted</location>
    </subcellularLocation>
</comment>
<keyword evidence="2" id="KW-0964">Secreted</keyword>
<evidence type="ECO:0000256" key="2">
    <source>
        <dbReference type="ARBA" id="ARBA00022525"/>
    </source>
</evidence>
<evidence type="ECO:0000256" key="1">
    <source>
        <dbReference type="ARBA" id="ARBA00004613"/>
    </source>
</evidence>
<dbReference type="PROSITE" id="PS50871">
    <property type="entry name" value="C1Q"/>
    <property type="match status" value="1"/>
</dbReference>
<dbReference type="InterPro" id="IPR008983">
    <property type="entry name" value="Tumour_necrosis_fac-like_dom"/>
</dbReference>
<accession>A0AA88Y446</accession>
<keyword evidence="3" id="KW-0732">Signal</keyword>
<keyword evidence="6" id="KW-1185">Reference proteome</keyword>
<proteinExistence type="predicted"/>
<evidence type="ECO:0000259" key="4">
    <source>
        <dbReference type="PROSITE" id="PS50871"/>
    </source>
</evidence>
<dbReference type="InterPro" id="IPR050822">
    <property type="entry name" value="Cerebellin_Synaptic_Org"/>
</dbReference>
<gene>
    <name evidence="5" type="ORF">FSP39_025076</name>
</gene>
<evidence type="ECO:0000256" key="3">
    <source>
        <dbReference type="ARBA" id="ARBA00022729"/>
    </source>
</evidence>
<dbReference type="Proteomes" id="UP001186944">
    <property type="component" value="Unassembled WGS sequence"/>
</dbReference>
<dbReference type="PANTHER" id="PTHR22923">
    <property type="entry name" value="CEREBELLIN-RELATED"/>
    <property type="match status" value="1"/>
</dbReference>
<dbReference type="GO" id="GO:0005576">
    <property type="term" value="C:extracellular region"/>
    <property type="evidence" value="ECO:0007669"/>
    <property type="project" value="UniProtKB-SubCell"/>
</dbReference>
<dbReference type="SMART" id="SM00110">
    <property type="entry name" value="C1Q"/>
    <property type="match status" value="1"/>
</dbReference>
<dbReference type="InterPro" id="IPR001073">
    <property type="entry name" value="C1q_dom"/>
</dbReference>
<name>A0AA88Y446_PINIB</name>
<comment type="caution">
    <text evidence="5">The sequence shown here is derived from an EMBL/GenBank/DDBJ whole genome shotgun (WGS) entry which is preliminary data.</text>
</comment>
<evidence type="ECO:0000313" key="5">
    <source>
        <dbReference type="EMBL" id="KAK3092089.1"/>
    </source>
</evidence>
<dbReference type="SUPFAM" id="SSF49842">
    <property type="entry name" value="TNF-like"/>
    <property type="match status" value="1"/>
</dbReference>
<organism evidence="5 6">
    <name type="scientific">Pinctada imbricata</name>
    <name type="common">Atlantic pearl-oyster</name>
    <name type="synonym">Pinctada martensii</name>
    <dbReference type="NCBI Taxonomy" id="66713"/>
    <lineage>
        <taxon>Eukaryota</taxon>
        <taxon>Metazoa</taxon>
        <taxon>Spiralia</taxon>
        <taxon>Lophotrochozoa</taxon>
        <taxon>Mollusca</taxon>
        <taxon>Bivalvia</taxon>
        <taxon>Autobranchia</taxon>
        <taxon>Pteriomorphia</taxon>
        <taxon>Pterioida</taxon>
        <taxon>Pterioidea</taxon>
        <taxon>Pteriidae</taxon>
        <taxon>Pinctada</taxon>
    </lineage>
</organism>
<evidence type="ECO:0000313" key="6">
    <source>
        <dbReference type="Proteomes" id="UP001186944"/>
    </source>
</evidence>
<feature type="domain" description="C1q" evidence="4">
    <location>
        <begin position="105"/>
        <end position="237"/>
    </location>
</feature>
<sequence length="237" mass="26462">MSLRVPCDANATLSNRADDCCGSNGNRKETATGCTATARRKYVIYVHRTIDFRNIVWTDRAPRISTCSHDEYVTSLQSSLYELTDTVRNQAAEVQRLKSELEDAKPLPNVAFTVRLGKEVTLSANETLPFDSSDIITNIGNAYNSSDSKFHCPQSGLYYFHSMICSQKSSKARALIVRNNGTDIIGFLYAEDQSNYDCGGNGVVEKLDKGDTVWIMSFFTSHFDTNSFFTGMYLSKE</sequence>
<dbReference type="PANTHER" id="PTHR22923:SF116">
    <property type="entry name" value="C1Q DOMAIN-CONTAINING PROTEIN"/>
    <property type="match status" value="1"/>
</dbReference>
<protein>
    <recommendedName>
        <fullName evidence="4">C1q domain-containing protein</fullName>
    </recommendedName>
</protein>
<dbReference type="AlphaFoldDB" id="A0AA88Y446"/>
<dbReference type="EMBL" id="VSWD01000010">
    <property type="protein sequence ID" value="KAK3092089.1"/>
    <property type="molecule type" value="Genomic_DNA"/>
</dbReference>
<dbReference type="Pfam" id="PF00386">
    <property type="entry name" value="C1q"/>
    <property type="match status" value="1"/>
</dbReference>
<dbReference type="Gene3D" id="2.60.120.40">
    <property type="match status" value="1"/>
</dbReference>